<dbReference type="Proteomes" id="UP000507222">
    <property type="component" value="Unassembled WGS sequence"/>
</dbReference>
<proteinExistence type="predicted"/>
<evidence type="ECO:0000256" key="1">
    <source>
        <dbReference type="SAM" id="MobiDB-lite"/>
    </source>
</evidence>
<dbReference type="EMBL" id="CAEKDK010000002">
    <property type="protein sequence ID" value="CAB4270559.1"/>
    <property type="molecule type" value="Genomic_DNA"/>
</dbReference>
<reference evidence="2 4" key="1">
    <citation type="submission" date="2020-05" db="EMBL/GenBank/DDBJ databases">
        <authorList>
            <person name="Campoy J."/>
            <person name="Schneeberger K."/>
            <person name="Spophaly S."/>
        </authorList>
    </citation>
    <scope>NUCLEOTIDE SEQUENCE [LARGE SCALE GENOMIC DNA]</scope>
    <source>
        <strain evidence="2">PruArmRojPasFocal</strain>
    </source>
</reference>
<dbReference type="AlphaFoldDB" id="A0A6J5U325"/>
<organism evidence="2 4">
    <name type="scientific">Prunus armeniaca</name>
    <name type="common">Apricot</name>
    <name type="synonym">Armeniaca vulgaris</name>
    <dbReference type="NCBI Taxonomy" id="36596"/>
    <lineage>
        <taxon>Eukaryota</taxon>
        <taxon>Viridiplantae</taxon>
        <taxon>Streptophyta</taxon>
        <taxon>Embryophyta</taxon>
        <taxon>Tracheophyta</taxon>
        <taxon>Spermatophyta</taxon>
        <taxon>Magnoliopsida</taxon>
        <taxon>eudicotyledons</taxon>
        <taxon>Gunneridae</taxon>
        <taxon>Pentapetalae</taxon>
        <taxon>rosids</taxon>
        <taxon>fabids</taxon>
        <taxon>Rosales</taxon>
        <taxon>Rosaceae</taxon>
        <taxon>Amygdaloideae</taxon>
        <taxon>Amygdaleae</taxon>
        <taxon>Prunus</taxon>
    </lineage>
</organism>
<feature type="region of interest" description="Disordered" evidence="1">
    <location>
        <begin position="43"/>
        <end position="76"/>
    </location>
</feature>
<evidence type="ECO:0000313" key="2">
    <source>
        <dbReference type="EMBL" id="CAB4270559.1"/>
    </source>
</evidence>
<name>A0A6J5U325_PRUAR</name>
<evidence type="ECO:0000313" key="4">
    <source>
        <dbReference type="Proteomes" id="UP000507222"/>
    </source>
</evidence>
<feature type="compositionally biased region" description="Basic and acidic residues" evidence="1">
    <location>
        <begin position="1"/>
        <end position="18"/>
    </location>
</feature>
<accession>A0A6J5U325</accession>
<protein>
    <submittedName>
        <fullName evidence="2">Uncharacterized protein</fullName>
    </submittedName>
</protein>
<sequence>MQPVRKVSERNGSVEKAPKACPWQGGQVQMRCLRDAILLWSRSRNSQGEEESAASRGKMGNFWPEDASSGETQGLV</sequence>
<gene>
    <name evidence="2" type="ORF">CURHAP_LOCUS16710</name>
    <name evidence="3" type="ORF">CURHAP_LOCUS16711</name>
</gene>
<feature type="region of interest" description="Disordered" evidence="1">
    <location>
        <begin position="1"/>
        <end position="20"/>
    </location>
</feature>
<evidence type="ECO:0000313" key="3">
    <source>
        <dbReference type="EMBL" id="CAB4270560.1"/>
    </source>
</evidence>
<dbReference type="EMBL" id="CAEKDK010000002">
    <property type="protein sequence ID" value="CAB4270560.1"/>
    <property type="molecule type" value="Genomic_DNA"/>
</dbReference>